<dbReference type="EMBL" id="JAIWYP010000006">
    <property type="protein sequence ID" value="KAH3813288.1"/>
    <property type="molecule type" value="Genomic_DNA"/>
</dbReference>
<protein>
    <recommendedName>
        <fullName evidence="1">IgGFc-binding protein N-terminal domain-containing protein</fullName>
    </recommendedName>
</protein>
<organism evidence="2 3">
    <name type="scientific">Dreissena polymorpha</name>
    <name type="common">Zebra mussel</name>
    <name type="synonym">Mytilus polymorpha</name>
    <dbReference type="NCBI Taxonomy" id="45954"/>
    <lineage>
        <taxon>Eukaryota</taxon>
        <taxon>Metazoa</taxon>
        <taxon>Spiralia</taxon>
        <taxon>Lophotrochozoa</taxon>
        <taxon>Mollusca</taxon>
        <taxon>Bivalvia</taxon>
        <taxon>Autobranchia</taxon>
        <taxon>Heteroconchia</taxon>
        <taxon>Euheterodonta</taxon>
        <taxon>Imparidentia</taxon>
        <taxon>Neoheterodontei</taxon>
        <taxon>Myida</taxon>
        <taxon>Dreissenoidea</taxon>
        <taxon>Dreissenidae</taxon>
        <taxon>Dreissena</taxon>
    </lineage>
</organism>
<evidence type="ECO:0000313" key="2">
    <source>
        <dbReference type="EMBL" id="KAH3813288.1"/>
    </source>
</evidence>
<comment type="caution">
    <text evidence="2">The sequence shown here is derived from an EMBL/GenBank/DDBJ whole genome shotgun (WGS) entry which is preliminary data.</text>
</comment>
<proteinExistence type="predicted"/>
<evidence type="ECO:0000259" key="1">
    <source>
        <dbReference type="Pfam" id="PF17517"/>
    </source>
</evidence>
<dbReference type="AlphaFoldDB" id="A0A9D4JLJ7"/>
<reference evidence="2" key="2">
    <citation type="submission" date="2020-11" db="EMBL/GenBank/DDBJ databases">
        <authorList>
            <person name="McCartney M.A."/>
            <person name="Auch B."/>
            <person name="Kono T."/>
            <person name="Mallez S."/>
            <person name="Becker A."/>
            <person name="Gohl D.M."/>
            <person name="Silverstein K.A.T."/>
            <person name="Koren S."/>
            <person name="Bechman K.B."/>
            <person name="Herman A."/>
            <person name="Abrahante J.E."/>
            <person name="Garbe J."/>
        </authorList>
    </citation>
    <scope>NUCLEOTIDE SEQUENCE</scope>
    <source>
        <strain evidence="2">Duluth1</strain>
        <tissue evidence="2">Whole animal</tissue>
    </source>
</reference>
<dbReference type="PANTHER" id="PTHR46534:SF1">
    <property type="entry name" value="IGGFC-BINDING PROTEIN N-TERMINAL DOMAIN-CONTAINING PROTEIN"/>
    <property type="match status" value="1"/>
</dbReference>
<feature type="domain" description="IgGFc-binding protein N-terminal" evidence="1">
    <location>
        <begin position="9"/>
        <end position="248"/>
    </location>
</feature>
<evidence type="ECO:0000313" key="3">
    <source>
        <dbReference type="Proteomes" id="UP000828390"/>
    </source>
</evidence>
<dbReference type="InterPro" id="IPR035234">
    <property type="entry name" value="IgGFc-bd_N"/>
</dbReference>
<dbReference type="PANTHER" id="PTHR46534">
    <property type="entry name" value="IGGFC_BINDING DOMAIN-CONTAINING PROTEIN"/>
    <property type="match status" value="1"/>
</dbReference>
<keyword evidence="3" id="KW-1185">Reference proteome</keyword>
<gene>
    <name evidence="2" type="ORF">DPMN_141741</name>
</gene>
<dbReference type="Proteomes" id="UP000828390">
    <property type="component" value="Unassembled WGS sequence"/>
</dbReference>
<sequence>MVSSAFTKAEVNISFPNGKLISKTLNWLDVYQEASLLTDLPGTLVQSSKPVSVVSGASCARVSTSLCDMACEQMIPTNAFQTYFIVPPILSEQFMVFMVFSSESNNKVCVKDVLFENCKTMGWNQWLQSKTKNSSLVVTSQEPISVIQYKGVRMYMAIIPGIRQFMNSYTFVVPEIYVHHDYYISVIILSSASQSLRLDGTPPIQLNGTFHVEPPFDKYTVLTFRITTRYHVMTSTEIHVVFGLIVFGIDYKDGAFGYPAGINFGKFL</sequence>
<accession>A0A9D4JLJ7</accession>
<name>A0A9D4JLJ7_DREPO</name>
<reference evidence="2" key="1">
    <citation type="journal article" date="2019" name="bioRxiv">
        <title>The Genome of the Zebra Mussel, Dreissena polymorpha: A Resource for Invasive Species Research.</title>
        <authorList>
            <person name="McCartney M.A."/>
            <person name="Auch B."/>
            <person name="Kono T."/>
            <person name="Mallez S."/>
            <person name="Zhang Y."/>
            <person name="Obille A."/>
            <person name="Becker A."/>
            <person name="Abrahante J.E."/>
            <person name="Garbe J."/>
            <person name="Badalamenti J.P."/>
            <person name="Herman A."/>
            <person name="Mangelson H."/>
            <person name="Liachko I."/>
            <person name="Sullivan S."/>
            <person name="Sone E.D."/>
            <person name="Koren S."/>
            <person name="Silverstein K.A.T."/>
            <person name="Beckman K.B."/>
            <person name="Gohl D.M."/>
        </authorList>
    </citation>
    <scope>NUCLEOTIDE SEQUENCE</scope>
    <source>
        <strain evidence="2">Duluth1</strain>
        <tissue evidence="2">Whole animal</tissue>
    </source>
</reference>
<dbReference type="Pfam" id="PF17517">
    <property type="entry name" value="IgGFc_binding"/>
    <property type="match status" value="1"/>
</dbReference>